<dbReference type="AlphaFoldDB" id="A0A9J6B5Y1"/>
<dbReference type="EMBL" id="JACXVP010000001">
    <property type="protein sequence ID" value="KAG5632126.1"/>
    <property type="molecule type" value="Genomic_DNA"/>
</dbReference>
<gene>
    <name evidence="1" type="ORF">H5410_003843</name>
</gene>
<organism evidence="1 2">
    <name type="scientific">Solanum commersonii</name>
    <name type="common">Commerson's wild potato</name>
    <name type="synonym">Commerson's nightshade</name>
    <dbReference type="NCBI Taxonomy" id="4109"/>
    <lineage>
        <taxon>Eukaryota</taxon>
        <taxon>Viridiplantae</taxon>
        <taxon>Streptophyta</taxon>
        <taxon>Embryophyta</taxon>
        <taxon>Tracheophyta</taxon>
        <taxon>Spermatophyta</taxon>
        <taxon>Magnoliopsida</taxon>
        <taxon>eudicotyledons</taxon>
        <taxon>Gunneridae</taxon>
        <taxon>Pentapetalae</taxon>
        <taxon>asterids</taxon>
        <taxon>lamiids</taxon>
        <taxon>Solanales</taxon>
        <taxon>Solanaceae</taxon>
        <taxon>Solanoideae</taxon>
        <taxon>Solaneae</taxon>
        <taxon>Solanum</taxon>
    </lineage>
</organism>
<sequence length="98" mass="11159">MEDSNLTQSSYHIIVEKGPDIDDTDDDVQEAPPQLEDGVQSTIDNLKELNLGTLEDLRPIFISALLTLKEKRKYFKLLVEFKDILLNRTEKCRALVPG</sequence>
<protein>
    <submittedName>
        <fullName evidence="1">Uncharacterized protein</fullName>
    </submittedName>
</protein>
<name>A0A9J6B5Y1_SOLCO</name>
<evidence type="ECO:0000313" key="1">
    <source>
        <dbReference type="EMBL" id="KAG5632126.1"/>
    </source>
</evidence>
<evidence type="ECO:0000313" key="2">
    <source>
        <dbReference type="Proteomes" id="UP000824120"/>
    </source>
</evidence>
<dbReference type="Proteomes" id="UP000824120">
    <property type="component" value="Chromosome 1"/>
</dbReference>
<proteinExistence type="predicted"/>
<reference evidence="1 2" key="1">
    <citation type="submission" date="2020-09" db="EMBL/GenBank/DDBJ databases">
        <title>De no assembly of potato wild relative species, Solanum commersonii.</title>
        <authorList>
            <person name="Cho K."/>
        </authorList>
    </citation>
    <scope>NUCLEOTIDE SEQUENCE [LARGE SCALE GENOMIC DNA]</scope>
    <source>
        <strain evidence="1">LZ3.2</strain>
        <tissue evidence="1">Leaf</tissue>
    </source>
</reference>
<dbReference type="OrthoDB" id="1707328at2759"/>
<comment type="caution">
    <text evidence="1">The sequence shown here is derived from an EMBL/GenBank/DDBJ whole genome shotgun (WGS) entry which is preliminary data.</text>
</comment>
<keyword evidence="2" id="KW-1185">Reference proteome</keyword>
<accession>A0A9J6B5Y1</accession>